<comment type="similarity">
    <text evidence="1">Belongs to the transglycosylase Slt family.</text>
</comment>
<feature type="domain" description="Transglycosylase SLT" evidence="3">
    <location>
        <begin position="862"/>
        <end position="974"/>
    </location>
</feature>
<dbReference type="GO" id="GO:0000270">
    <property type="term" value="P:peptidoglycan metabolic process"/>
    <property type="evidence" value="ECO:0007669"/>
    <property type="project" value="InterPro"/>
</dbReference>
<evidence type="ECO:0000313" key="5">
    <source>
        <dbReference type="Proteomes" id="UP000321595"/>
    </source>
</evidence>
<organism evidence="4 5">
    <name type="scientific">Microvenator marinus</name>
    <dbReference type="NCBI Taxonomy" id="2600177"/>
    <lineage>
        <taxon>Bacteria</taxon>
        <taxon>Deltaproteobacteria</taxon>
        <taxon>Bradymonadales</taxon>
        <taxon>Microvenatoraceae</taxon>
        <taxon>Microvenator</taxon>
    </lineage>
</organism>
<dbReference type="PROSITE" id="PS00922">
    <property type="entry name" value="TRANSGLYCOSYLASE"/>
    <property type="match status" value="1"/>
</dbReference>
<dbReference type="InterPro" id="IPR011990">
    <property type="entry name" value="TPR-like_helical_dom_sf"/>
</dbReference>
<dbReference type="Pfam" id="PF14559">
    <property type="entry name" value="TPR_19"/>
    <property type="match status" value="1"/>
</dbReference>
<dbReference type="PANTHER" id="PTHR37423">
    <property type="entry name" value="SOLUBLE LYTIC MUREIN TRANSGLYCOSYLASE-RELATED"/>
    <property type="match status" value="1"/>
</dbReference>
<dbReference type="Gene3D" id="1.25.40.10">
    <property type="entry name" value="Tetratricopeptide repeat domain"/>
    <property type="match status" value="2"/>
</dbReference>
<dbReference type="Proteomes" id="UP000321595">
    <property type="component" value="Chromosome"/>
</dbReference>
<keyword evidence="5" id="KW-1185">Reference proteome</keyword>
<dbReference type="InterPro" id="IPR008258">
    <property type="entry name" value="Transglycosylase_SLT_dom_1"/>
</dbReference>
<dbReference type="PANTHER" id="PTHR37423:SF2">
    <property type="entry name" value="MEMBRANE-BOUND LYTIC MUREIN TRANSGLYCOSYLASE C"/>
    <property type="match status" value="1"/>
</dbReference>
<evidence type="ECO:0000313" key="4">
    <source>
        <dbReference type="EMBL" id="QED30189.1"/>
    </source>
</evidence>
<dbReference type="EMBL" id="CP042467">
    <property type="protein sequence ID" value="QED30189.1"/>
    <property type="molecule type" value="Genomic_DNA"/>
</dbReference>
<dbReference type="Pfam" id="PF01464">
    <property type="entry name" value="SLT"/>
    <property type="match status" value="1"/>
</dbReference>
<dbReference type="Gene3D" id="1.10.530.10">
    <property type="match status" value="1"/>
</dbReference>
<dbReference type="AlphaFoldDB" id="A0A5B8Y3E3"/>
<dbReference type="RefSeq" id="WP_146963661.1">
    <property type="nucleotide sequence ID" value="NZ_CP042467.1"/>
</dbReference>
<protein>
    <submittedName>
        <fullName evidence="4">Tetratricopeptide repeat protein</fullName>
    </submittedName>
</protein>
<dbReference type="SUPFAM" id="SSF48452">
    <property type="entry name" value="TPR-like"/>
    <property type="match status" value="2"/>
</dbReference>
<evidence type="ECO:0000256" key="2">
    <source>
        <dbReference type="SAM" id="MobiDB-lite"/>
    </source>
</evidence>
<sequence>MGDERRHNATLAGLIGIALFAASVPEIAAQHVRESKVLPATPVSEKAVDKVAVRLAMPGVITLASKALIESNSAALSSSVKDFEESALTIAVSAYYDGNTDEARTSALAVARQLEETQNPALSDIRSQALLLVANIEMQDGEFEEAKRHLDMVPRNTPVDDMLAYMKGGVRTELGEHADAATWFEVAVKADTQVKHRARARHAHALYAAEKWEEAHKALDSLVKTFPDYPRRPRALYERAKSLAKLDRHQEAADAFQDAWFDYPFHPKGKAARLELELYAQDDIKPSKEISAEARLDRFRTMRINKHWDDVRELLSALLTEVATETGDSSLEHRIILQMAMNDYGQRHFKDAERHFLALAQRWENGQREGINRGFIYRFLSRTYSAMGDLDKALSALDKEHEYSSVRTRLSARAQLLENHARYQDAFEIYDRLASANQKRGWDFTWLLYKTGQYDQAYENLSNLADRSSGERQAKYLYWAARTLENAGRFKEAKEVFAQVRDDHRTRYYGLQAANRILDIDQRLSVDGALIAKTEDIANAADIALDALETAEANVALASNVRDPRTLLRGYAETTPTEEVCVECEVEAPIPENALEVLNMAVSPLSQISNVLGIGADLPERDTDSDGSGGDTRSEKPLPKARLKHNSPVKADYTTSARIYWDGRMSSSASFARARGGQIPGPMPTRALAYDETTHLNGLSRAAREAGDLFPELVRADWLWNAGLDSAARWSVRDVAIEFRELSRKYRPSRAPHELNNRRWSYYIDNRRRDQAEFWGMNSDELRFPVPSNAAKKQELLQRQQKIYEQRTALKPVLMDAFKEAGDHFMVRRYTLGTGGWWRRDPTGPARDSWMQAYSRAFPNLVLKEAKRYGMNPYVLWALMTVESSYNPDSISPALALGLLQVIPKTGLKTALMLGDDDFGPMDLLDEDVAIRHGAFYFSQLLKKFHGQELLAFAGYNGGPHRVGDWLDSRGNQPLDEFVEEIPFTEARGYAKKVARFIALYLRIYEGGSELYIGQNVRSDYRPEPRF</sequence>
<proteinExistence type="inferred from homology"/>
<reference evidence="4 5" key="1">
    <citation type="submission" date="2019-08" db="EMBL/GenBank/DDBJ databases">
        <authorList>
            <person name="Liang Q."/>
        </authorList>
    </citation>
    <scope>NUCLEOTIDE SEQUENCE [LARGE SCALE GENOMIC DNA]</scope>
    <source>
        <strain evidence="4 5">V1718</strain>
    </source>
</reference>
<evidence type="ECO:0000259" key="3">
    <source>
        <dbReference type="Pfam" id="PF01464"/>
    </source>
</evidence>
<evidence type="ECO:0000256" key="1">
    <source>
        <dbReference type="ARBA" id="ARBA00007734"/>
    </source>
</evidence>
<dbReference type="GO" id="GO:0016020">
    <property type="term" value="C:membrane"/>
    <property type="evidence" value="ECO:0007669"/>
    <property type="project" value="InterPro"/>
</dbReference>
<dbReference type="CDD" id="cd13401">
    <property type="entry name" value="Slt70-like"/>
    <property type="match status" value="1"/>
</dbReference>
<dbReference type="KEGG" id="bbae:FRD01_23730"/>
<dbReference type="OrthoDB" id="5525175at2"/>
<dbReference type="InterPro" id="IPR000189">
    <property type="entry name" value="Transglyc_AS"/>
</dbReference>
<dbReference type="GO" id="GO:0008933">
    <property type="term" value="F:peptidoglycan lytic transglycosylase activity"/>
    <property type="evidence" value="ECO:0007669"/>
    <property type="project" value="InterPro"/>
</dbReference>
<dbReference type="InterPro" id="IPR023346">
    <property type="entry name" value="Lysozyme-like_dom_sf"/>
</dbReference>
<name>A0A5B8Y3E3_9DELT</name>
<dbReference type="SUPFAM" id="SSF53955">
    <property type="entry name" value="Lysozyme-like"/>
    <property type="match status" value="1"/>
</dbReference>
<feature type="region of interest" description="Disordered" evidence="2">
    <location>
        <begin position="616"/>
        <end position="644"/>
    </location>
</feature>
<accession>A0A5B8Y3E3</accession>
<gene>
    <name evidence="4" type="ORF">FRD01_23730</name>
</gene>
<dbReference type="Pfam" id="PF13432">
    <property type="entry name" value="TPR_16"/>
    <property type="match status" value="2"/>
</dbReference>